<accession>A0A124FKF7</accession>
<name>A0A124FKF7_9THEO</name>
<dbReference type="AlphaFoldDB" id="A0A124FKF7"/>
<reference evidence="2" key="1">
    <citation type="journal article" date="2015" name="MBio">
        <title>Genome-Resolved Metagenomic Analysis Reveals Roles for Candidate Phyla and Other Microbial Community Members in Biogeochemical Transformations in Oil Reservoirs.</title>
        <authorList>
            <person name="Hu P."/>
            <person name="Tom L."/>
            <person name="Singh A."/>
            <person name="Thomas B.C."/>
            <person name="Baker B.J."/>
            <person name="Piceno Y.M."/>
            <person name="Andersen G.L."/>
            <person name="Banfield J.F."/>
        </authorList>
    </citation>
    <scope>NUCLEOTIDE SEQUENCE [LARGE SCALE GENOMIC DNA]</scope>
</reference>
<feature type="non-terminal residue" evidence="1">
    <location>
        <position position="22"/>
    </location>
</feature>
<protein>
    <submittedName>
        <fullName evidence="1">Uncharacterized protein</fullName>
    </submittedName>
</protein>
<dbReference type="EMBL" id="LGFO01000011">
    <property type="protein sequence ID" value="KUK37106.1"/>
    <property type="molecule type" value="Genomic_DNA"/>
</dbReference>
<proteinExistence type="predicted"/>
<gene>
    <name evidence="1" type="ORF">XD66_0199</name>
</gene>
<evidence type="ECO:0000313" key="1">
    <source>
        <dbReference type="EMBL" id="KUK37106.1"/>
    </source>
</evidence>
<evidence type="ECO:0000313" key="2">
    <source>
        <dbReference type="Proteomes" id="UP000053326"/>
    </source>
</evidence>
<dbReference type="Proteomes" id="UP000053326">
    <property type="component" value="Unassembled WGS sequence"/>
</dbReference>
<organism evidence="1 2">
    <name type="scientific">Thermacetogenium phaeum</name>
    <dbReference type="NCBI Taxonomy" id="85874"/>
    <lineage>
        <taxon>Bacteria</taxon>
        <taxon>Bacillati</taxon>
        <taxon>Bacillota</taxon>
        <taxon>Clostridia</taxon>
        <taxon>Thermoanaerobacterales</taxon>
        <taxon>Thermoanaerobacteraceae</taxon>
        <taxon>Thermacetogenium</taxon>
    </lineage>
</organism>
<comment type="caution">
    <text evidence="1">The sequence shown here is derived from an EMBL/GenBank/DDBJ whole genome shotgun (WGS) entry which is preliminary data.</text>
</comment>
<sequence>MILKRIVDAKREEVAFFRSLLP</sequence>